<keyword evidence="4" id="KW-0408">Iron</keyword>
<dbReference type="InterPro" id="IPR051198">
    <property type="entry name" value="BchE-like"/>
</dbReference>
<reference evidence="8" key="1">
    <citation type="submission" date="2018-05" db="EMBL/GenBank/DDBJ databases">
        <authorList>
            <person name="Lanie J.A."/>
            <person name="Ng W.-L."/>
            <person name="Kazmierczak K.M."/>
            <person name="Andrzejewski T.M."/>
            <person name="Davidsen T.M."/>
            <person name="Wayne K.J."/>
            <person name="Tettelin H."/>
            <person name="Glass J.I."/>
            <person name="Rusch D."/>
            <person name="Podicherti R."/>
            <person name="Tsui H.-C.T."/>
            <person name="Winkler M.E."/>
        </authorList>
    </citation>
    <scope>NUCLEOTIDE SEQUENCE</scope>
</reference>
<feature type="domain" description="Radical SAM core" evidence="7">
    <location>
        <begin position="124"/>
        <end position="366"/>
    </location>
</feature>
<keyword evidence="5" id="KW-0411">Iron-sulfur</keyword>
<dbReference type="GO" id="GO:0003824">
    <property type="term" value="F:catalytic activity"/>
    <property type="evidence" value="ECO:0007669"/>
    <property type="project" value="InterPro"/>
</dbReference>
<dbReference type="GO" id="GO:0051536">
    <property type="term" value="F:iron-sulfur cluster binding"/>
    <property type="evidence" value="ECO:0007669"/>
    <property type="project" value="UniProtKB-KW"/>
</dbReference>
<evidence type="ECO:0000256" key="3">
    <source>
        <dbReference type="ARBA" id="ARBA00022723"/>
    </source>
</evidence>
<keyword evidence="3" id="KW-0479">Metal-binding</keyword>
<organism evidence="8">
    <name type="scientific">marine metagenome</name>
    <dbReference type="NCBI Taxonomy" id="408172"/>
    <lineage>
        <taxon>unclassified sequences</taxon>
        <taxon>metagenomes</taxon>
        <taxon>ecological metagenomes</taxon>
    </lineage>
</organism>
<dbReference type="CDD" id="cd01335">
    <property type="entry name" value="Radical_SAM"/>
    <property type="match status" value="1"/>
</dbReference>
<dbReference type="GO" id="GO:0046872">
    <property type="term" value="F:metal ion binding"/>
    <property type="evidence" value="ECO:0007669"/>
    <property type="project" value="UniProtKB-KW"/>
</dbReference>
<dbReference type="InterPro" id="IPR006158">
    <property type="entry name" value="Cobalamin-bd"/>
</dbReference>
<feature type="domain" description="B12-binding" evidence="6">
    <location>
        <begin position="1"/>
        <end position="70"/>
    </location>
</feature>
<dbReference type="InterPro" id="IPR006638">
    <property type="entry name" value="Elp3/MiaA/NifB-like_rSAM"/>
</dbReference>
<feature type="non-terminal residue" evidence="8">
    <location>
        <position position="408"/>
    </location>
</feature>
<dbReference type="SFLD" id="SFLDG01082">
    <property type="entry name" value="B12-binding_domain_containing"/>
    <property type="match status" value="1"/>
</dbReference>
<dbReference type="PROSITE" id="PS51918">
    <property type="entry name" value="RADICAL_SAM"/>
    <property type="match status" value="1"/>
</dbReference>
<dbReference type="InterPro" id="IPR007197">
    <property type="entry name" value="rSAM"/>
</dbReference>
<dbReference type="Pfam" id="PF04055">
    <property type="entry name" value="Radical_SAM"/>
    <property type="match status" value="1"/>
</dbReference>
<proteinExistence type="predicted"/>
<dbReference type="Gene3D" id="3.40.50.280">
    <property type="entry name" value="Cobalamin-binding domain"/>
    <property type="match status" value="1"/>
</dbReference>
<dbReference type="InterPro" id="IPR023404">
    <property type="entry name" value="rSAM_horseshoe"/>
</dbReference>
<evidence type="ECO:0000256" key="2">
    <source>
        <dbReference type="ARBA" id="ARBA00022691"/>
    </source>
</evidence>
<feature type="non-terminal residue" evidence="8">
    <location>
        <position position="1"/>
    </location>
</feature>
<evidence type="ECO:0000256" key="5">
    <source>
        <dbReference type="ARBA" id="ARBA00023014"/>
    </source>
</evidence>
<sequence length="408" mass="47497">SSMTPYAQLNKDLFARIKKANPNVYLIWGGIHPIVNPEDAIEHADAVCTGEGEIAFRQFLSAYKAGEDFTHTKNFWFRNDERTVRNGFLPLQTQEEMDSFPLPCYADKELIYQSGKGFLPMDNREYRKLNGIAYHTVWSIGCPFKCSYCNNSTFIENDDKYRRVRFCSVDKIIRECKEVLEKHPYIGSFTFHDDSFIGLPTEIIQEFSQRWKKEINIGFNVVGALPGLIRRKKMLPLVKAGMCRIKMGIQSPSARILKFYKRPATPATTRKAINIIAEFNSSMIPPTYDVIVDNPVETREDVVEALRFIYDMPRPFALNFFSLRVLPNTELGKQLEELNVTHPTIEERNYTQLYPTVANILLFWIDIAKPPRKLFEYLLKYVKPFNEPQREFPRILFFIRSIQLIKRG</sequence>
<name>A0A382L1X2_9ZZZZ</name>
<dbReference type="PANTHER" id="PTHR43409">
    <property type="entry name" value="ANAEROBIC MAGNESIUM-PROTOPORPHYRIN IX MONOMETHYL ESTER CYCLASE-RELATED"/>
    <property type="match status" value="1"/>
</dbReference>
<dbReference type="PROSITE" id="PS51332">
    <property type="entry name" value="B12_BINDING"/>
    <property type="match status" value="1"/>
</dbReference>
<dbReference type="EMBL" id="UINC01084385">
    <property type="protein sequence ID" value="SVC30984.1"/>
    <property type="molecule type" value="Genomic_DNA"/>
</dbReference>
<evidence type="ECO:0000259" key="6">
    <source>
        <dbReference type="PROSITE" id="PS51332"/>
    </source>
</evidence>
<dbReference type="InterPro" id="IPR058240">
    <property type="entry name" value="rSAM_sf"/>
</dbReference>
<gene>
    <name evidence="8" type="ORF">METZ01_LOCUS283838</name>
</gene>
<dbReference type="SFLD" id="SFLDS00029">
    <property type="entry name" value="Radical_SAM"/>
    <property type="match status" value="1"/>
</dbReference>
<evidence type="ECO:0000256" key="1">
    <source>
        <dbReference type="ARBA" id="ARBA00001966"/>
    </source>
</evidence>
<protein>
    <submittedName>
        <fullName evidence="8">Uncharacterized protein</fullName>
    </submittedName>
</protein>
<keyword evidence="2" id="KW-0949">S-adenosyl-L-methionine</keyword>
<comment type="cofactor">
    <cofactor evidence="1">
        <name>[4Fe-4S] cluster</name>
        <dbReference type="ChEBI" id="CHEBI:49883"/>
    </cofactor>
</comment>
<accession>A0A382L1X2</accession>
<dbReference type="AlphaFoldDB" id="A0A382L1X2"/>
<dbReference type="SMART" id="SM00729">
    <property type="entry name" value="Elp3"/>
    <property type="match status" value="1"/>
</dbReference>
<dbReference type="Gene3D" id="3.80.30.20">
    <property type="entry name" value="tm_1862 like domain"/>
    <property type="match status" value="1"/>
</dbReference>
<evidence type="ECO:0000256" key="4">
    <source>
        <dbReference type="ARBA" id="ARBA00023004"/>
    </source>
</evidence>
<dbReference type="GO" id="GO:0031419">
    <property type="term" value="F:cobalamin binding"/>
    <property type="evidence" value="ECO:0007669"/>
    <property type="project" value="InterPro"/>
</dbReference>
<evidence type="ECO:0000313" key="8">
    <source>
        <dbReference type="EMBL" id="SVC30984.1"/>
    </source>
</evidence>
<evidence type="ECO:0000259" key="7">
    <source>
        <dbReference type="PROSITE" id="PS51918"/>
    </source>
</evidence>
<dbReference type="SUPFAM" id="SSF102114">
    <property type="entry name" value="Radical SAM enzymes"/>
    <property type="match status" value="1"/>
</dbReference>